<dbReference type="Proteomes" id="UP000681722">
    <property type="component" value="Unassembled WGS sequence"/>
</dbReference>
<reference evidence="1" key="1">
    <citation type="submission" date="2021-02" db="EMBL/GenBank/DDBJ databases">
        <authorList>
            <person name="Nowell W R."/>
        </authorList>
    </citation>
    <scope>NUCLEOTIDE SEQUENCE</scope>
</reference>
<feature type="non-terminal residue" evidence="1">
    <location>
        <position position="1"/>
    </location>
</feature>
<evidence type="ECO:0000313" key="1">
    <source>
        <dbReference type="EMBL" id="CAF1674197.1"/>
    </source>
</evidence>
<feature type="non-terminal residue" evidence="1">
    <location>
        <position position="163"/>
    </location>
</feature>
<dbReference type="Proteomes" id="UP000663829">
    <property type="component" value="Unassembled WGS sequence"/>
</dbReference>
<evidence type="ECO:0000313" key="3">
    <source>
        <dbReference type="Proteomes" id="UP000663829"/>
    </source>
</evidence>
<name>A0A816GHL8_9BILA</name>
<evidence type="ECO:0000313" key="2">
    <source>
        <dbReference type="EMBL" id="CAF4657593.1"/>
    </source>
</evidence>
<dbReference type="EMBL" id="CAJNOQ010062634">
    <property type="protein sequence ID" value="CAF1674197.1"/>
    <property type="molecule type" value="Genomic_DNA"/>
</dbReference>
<protein>
    <submittedName>
        <fullName evidence="1">Uncharacterized protein</fullName>
    </submittedName>
</protein>
<dbReference type="EMBL" id="CAJOBC010144886">
    <property type="protein sequence ID" value="CAF4657593.1"/>
    <property type="molecule type" value="Genomic_DNA"/>
</dbReference>
<keyword evidence="3" id="KW-1185">Reference proteome</keyword>
<organism evidence="1 3">
    <name type="scientific">Didymodactylos carnosus</name>
    <dbReference type="NCBI Taxonomy" id="1234261"/>
    <lineage>
        <taxon>Eukaryota</taxon>
        <taxon>Metazoa</taxon>
        <taxon>Spiralia</taxon>
        <taxon>Gnathifera</taxon>
        <taxon>Rotifera</taxon>
        <taxon>Eurotatoria</taxon>
        <taxon>Bdelloidea</taxon>
        <taxon>Philodinida</taxon>
        <taxon>Philodinidae</taxon>
        <taxon>Didymodactylos</taxon>
    </lineage>
</organism>
<comment type="caution">
    <text evidence="1">The sequence shown here is derived from an EMBL/GenBank/DDBJ whole genome shotgun (WGS) entry which is preliminary data.</text>
</comment>
<sequence length="163" mass="19100">VQEINDLFLTKQNKIQQIAQENVENRFKLLKVPDTLRKRTQQFLTVQITEMFNALRTSTIVVNEREKVKLIVRNGEGALQKLITDTIQSGQQMSKDVASQKFELMFNNTIQDIDNRFVPEERLKQAIKHIYTNYNIYEKEYLLEFADISHHLSLLSNLNDSQA</sequence>
<accession>A0A816GHL8</accession>
<gene>
    <name evidence="1" type="ORF">GPM918_LOCUS46421</name>
    <name evidence="2" type="ORF">SRO942_LOCUS50567</name>
</gene>
<dbReference type="AlphaFoldDB" id="A0A816GHL8"/>
<proteinExistence type="predicted"/>